<dbReference type="InterPro" id="IPR011256">
    <property type="entry name" value="Reg_factor_effector_dom_sf"/>
</dbReference>
<dbReference type="Pfam" id="PF06445">
    <property type="entry name" value="GyrI-like"/>
    <property type="match status" value="1"/>
</dbReference>
<dbReference type="SUPFAM" id="SSF55136">
    <property type="entry name" value="Probable bacterial effector-binding domain"/>
    <property type="match status" value="1"/>
</dbReference>
<dbReference type="RefSeq" id="WP_348260715.1">
    <property type="nucleotide sequence ID" value="NZ_CP121196.1"/>
</dbReference>
<feature type="domain" description="AraC effector-binding" evidence="1">
    <location>
        <begin position="5"/>
        <end position="151"/>
    </location>
</feature>
<organism evidence="2">
    <name type="scientific">Telmatobacter sp. DSM 110680</name>
    <dbReference type="NCBI Taxonomy" id="3036704"/>
    <lineage>
        <taxon>Bacteria</taxon>
        <taxon>Pseudomonadati</taxon>
        <taxon>Acidobacteriota</taxon>
        <taxon>Terriglobia</taxon>
        <taxon>Terriglobales</taxon>
        <taxon>Acidobacteriaceae</taxon>
        <taxon>Telmatobacter</taxon>
    </lineage>
</organism>
<protein>
    <submittedName>
        <fullName evidence="2">GyrI-like domain-containing protein</fullName>
    </submittedName>
</protein>
<dbReference type="InterPro" id="IPR010499">
    <property type="entry name" value="AraC_E-bd"/>
</dbReference>
<dbReference type="AlphaFoldDB" id="A0AAU7DEB3"/>
<proteinExistence type="predicted"/>
<accession>A0AAU7DEB3</accession>
<dbReference type="InterPro" id="IPR029442">
    <property type="entry name" value="GyrI-like"/>
</dbReference>
<gene>
    <name evidence="2" type="ORF">P8935_12975</name>
</gene>
<sequence>MNFTEEPEYVNWPEMHYVFIEKIGPFMQNAGAAWQQAHPLVPALLENNKITGYMALYRPGPKIYRAGFSLAAAPVKLPEGLQHAKVHGGKYARFELTGPYDNLPQASGRAWTIVGEKKIEVRDDFAIENYVNDPRTTPPDQLVTHIMIPTV</sequence>
<reference evidence="2" key="1">
    <citation type="submission" date="2023-03" db="EMBL/GenBank/DDBJ databases">
        <title>Edaphobacter sp.</title>
        <authorList>
            <person name="Huber K.J."/>
            <person name="Papendorf J."/>
            <person name="Pilke C."/>
            <person name="Bunk B."/>
            <person name="Sproeer C."/>
            <person name="Pester M."/>
        </authorList>
    </citation>
    <scope>NUCLEOTIDE SEQUENCE</scope>
    <source>
        <strain evidence="2">DSM 110680</strain>
    </source>
</reference>
<dbReference type="Gene3D" id="3.20.80.10">
    <property type="entry name" value="Regulatory factor, effector binding domain"/>
    <property type="match status" value="1"/>
</dbReference>
<dbReference type="EMBL" id="CP121196">
    <property type="protein sequence ID" value="XBH15482.1"/>
    <property type="molecule type" value="Genomic_DNA"/>
</dbReference>
<name>A0AAU7DEB3_9BACT</name>
<evidence type="ECO:0000259" key="1">
    <source>
        <dbReference type="SMART" id="SM00871"/>
    </source>
</evidence>
<evidence type="ECO:0000313" key="2">
    <source>
        <dbReference type="EMBL" id="XBH15482.1"/>
    </source>
</evidence>
<dbReference type="SMART" id="SM00871">
    <property type="entry name" value="AraC_E_bind"/>
    <property type="match status" value="1"/>
</dbReference>